<dbReference type="Pfam" id="PF00990">
    <property type="entry name" value="GGDEF"/>
    <property type="match status" value="1"/>
</dbReference>
<comment type="catalytic activity">
    <reaction evidence="4">
        <text>2 GTP = 3',3'-c-di-GMP + 2 diphosphate</text>
        <dbReference type="Rhea" id="RHEA:24898"/>
        <dbReference type="ChEBI" id="CHEBI:33019"/>
        <dbReference type="ChEBI" id="CHEBI:37565"/>
        <dbReference type="ChEBI" id="CHEBI:58805"/>
        <dbReference type="EC" id="2.7.7.65"/>
    </reaction>
</comment>
<dbReference type="SUPFAM" id="SSF55073">
    <property type="entry name" value="Nucleotide cyclase"/>
    <property type="match status" value="1"/>
</dbReference>
<dbReference type="InterPro" id="IPR044398">
    <property type="entry name" value="Globin-sensor_dom"/>
</dbReference>
<dbReference type="InterPro" id="IPR012292">
    <property type="entry name" value="Globin/Proto"/>
</dbReference>
<dbReference type="InterPro" id="IPR000160">
    <property type="entry name" value="GGDEF_dom"/>
</dbReference>
<gene>
    <name evidence="7" type="ORF">GCM10007895_07860</name>
</gene>
<feature type="domain" description="GGDEF" evidence="6">
    <location>
        <begin position="233"/>
        <end position="372"/>
    </location>
</feature>
<dbReference type="GO" id="GO:0019825">
    <property type="term" value="F:oxygen binding"/>
    <property type="evidence" value="ECO:0007669"/>
    <property type="project" value="InterPro"/>
</dbReference>
<evidence type="ECO:0000256" key="4">
    <source>
        <dbReference type="ARBA" id="ARBA00034247"/>
    </source>
</evidence>
<dbReference type="GO" id="GO:0052621">
    <property type="term" value="F:diguanylate cyclase activity"/>
    <property type="evidence" value="ECO:0007669"/>
    <property type="project" value="UniProtKB-EC"/>
</dbReference>
<dbReference type="PANTHER" id="PTHR45138">
    <property type="entry name" value="REGULATORY COMPONENTS OF SENSORY TRANSDUCTION SYSTEM"/>
    <property type="match status" value="1"/>
</dbReference>
<dbReference type="EC" id="2.7.7.65" evidence="1"/>
<dbReference type="SMART" id="SM00267">
    <property type="entry name" value="GGDEF"/>
    <property type="match status" value="1"/>
</dbReference>
<dbReference type="GO" id="GO:0020037">
    <property type="term" value="F:heme binding"/>
    <property type="evidence" value="ECO:0007669"/>
    <property type="project" value="InterPro"/>
</dbReference>
<dbReference type="Gene3D" id="1.10.490.10">
    <property type="entry name" value="Globins"/>
    <property type="match status" value="1"/>
</dbReference>
<keyword evidence="8" id="KW-1185">Reference proteome</keyword>
<dbReference type="GO" id="GO:0016301">
    <property type="term" value="F:kinase activity"/>
    <property type="evidence" value="ECO:0007669"/>
    <property type="project" value="UniProtKB-KW"/>
</dbReference>
<proteinExistence type="predicted"/>
<dbReference type="InterPro" id="IPR029787">
    <property type="entry name" value="Nucleotide_cyclase"/>
</dbReference>
<evidence type="ECO:0000256" key="5">
    <source>
        <dbReference type="SAM" id="Coils"/>
    </source>
</evidence>
<evidence type="ECO:0000313" key="7">
    <source>
        <dbReference type="EMBL" id="GLP95480.1"/>
    </source>
</evidence>
<dbReference type="Gene3D" id="3.30.70.270">
    <property type="match status" value="1"/>
</dbReference>
<evidence type="ECO:0000259" key="6">
    <source>
        <dbReference type="PROSITE" id="PS50887"/>
    </source>
</evidence>
<keyword evidence="5" id="KW-0175">Coiled coil</keyword>
<reference evidence="7" key="1">
    <citation type="journal article" date="2014" name="Int. J. Syst. Evol. Microbiol.">
        <title>Complete genome sequence of Corynebacterium casei LMG S-19264T (=DSM 44701T), isolated from a smear-ripened cheese.</title>
        <authorList>
            <consortium name="US DOE Joint Genome Institute (JGI-PGF)"/>
            <person name="Walter F."/>
            <person name="Albersmeier A."/>
            <person name="Kalinowski J."/>
            <person name="Ruckert C."/>
        </authorList>
    </citation>
    <scope>NUCLEOTIDE SEQUENCE</scope>
    <source>
        <strain evidence="7">NBRC 101628</strain>
    </source>
</reference>
<evidence type="ECO:0000313" key="8">
    <source>
        <dbReference type="Proteomes" id="UP001161422"/>
    </source>
</evidence>
<dbReference type="Proteomes" id="UP001161422">
    <property type="component" value="Unassembled WGS sequence"/>
</dbReference>
<name>A0AA37RTN4_9GAMM</name>
<dbReference type="InterPro" id="IPR009050">
    <property type="entry name" value="Globin-like_sf"/>
</dbReference>
<evidence type="ECO:0000256" key="3">
    <source>
        <dbReference type="ARBA" id="ARBA00029839"/>
    </source>
</evidence>
<dbReference type="PANTHER" id="PTHR45138:SF9">
    <property type="entry name" value="DIGUANYLATE CYCLASE DGCM-RELATED"/>
    <property type="match status" value="1"/>
</dbReference>
<dbReference type="AlphaFoldDB" id="A0AA37RTN4"/>
<keyword evidence="7" id="KW-0808">Transferase</keyword>
<evidence type="ECO:0000256" key="2">
    <source>
        <dbReference type="ARBA" id="ARBA00015125"/>
    </source>
</evidence>
<feature type="coiled-coil region" evidence="5">
    <location>
        <begin position="167"/>
        <end position="205"/>
    </location>
</feature>
<dbReference type="RefSeq" id="WP_095505486.1">
    <property type="nucleotide sequence ID" value="NZ_BSNC01000003.1"/>
</dbReference>
<accession>A0AA37RTN4</accession>
<dbReference type="InterPro" id="IPR043128">
    <property type="entry name" value="Rev_trsase/Diguanyl_cyclase"/>
</dbReference>
<evidence type="ECO:0000256" key="1">
    <source>
        <dbReference type="ARBA" id="ARBA00012528"/>
    </source>
</evidence>
<dbReference type="SUPFAM" id="SSF46458">
    <property type="entry name" value="Globin-like"/>
    <property type="match status" value="1"/>
</dbReference>
<dbReference type="CDD" id="cd01949">
    <property type="entry name" value="GGDEF"/>
    <property type="match status" value="1"/>
</dbReference>
<dbReference type="PROSITE" id="PS50887">
    <property type="entry name" value="GGDEF"/>
    <property type="match status" value="1"/>
</dbReference>
<protein>
    <recommendedName>
        <fullName evidence="2">Diguanylate cyclase DosC</fullName>
        <ecNumber evidence="1">2.7.7.65</ecNumber>
    </recommendedName>
    <alternativeName>
        <fullName evidence="3">Direct oxygen-sensing cyclase</fullName>
    </alternativeName>
</protein>
<dbReference type="Pfam" id="PF11563">
    <property type="entry name" value="Protoglobin"/>
    <property type="match status" value="1"/>
</dbReference>
<dbReference type="InterPro" id="IPR050469">
    <property type="entry name" value="Diguanylate_Cyclase"/>
</dbReference>
<dbReference type="NCBIfam" id="TIGR00254">
    <property type="entry name" value="GGDEF"/>
    <property type="match status" value="1"/>
</dbReference>
<sequence>MQNISQSLAEQLRIGELELSRRKRLLDFDHTDAANLLECLPLIAPRIGELVNDFYLAQTQQPEISLIIGDKDTLSRLHGAMRRYVTELFSGDYDGEYVSSRLKIGQVHHRIGVSPKLYLSGINQLTGLLETCLQELLAEHEERFLRTRRSLQKLMLLDNQLVFDTYIAALQSEIENVNHQLEEYASSLEQTVAQRTQELTDLSNRDPLTGIFNQRAAQKMFEPLKQLADQSLKPICLWYLDVNHFKMINDGMGHSQGDKVLQQLADTIDQTIKQLPKGAQGYASRFGGDEFCVAIFGLGDAQQQAQIQQFFGRLKAIKAVSLSVSLGAAFYSPGHGIEPTLEDLISRADSLMYMAKAVAHGSGDNEVMMDNLPEDTKVQRIPSRA</sequence>
<comment type="caution">
    <text evidence="7">The sequence shown here is derived from an EMBL/GenBank/DDBJ whole genome shotgun (WGS) entry which is preliminary data.</text>
</comment>
<reference evidence="7" key="2">
    <citation type="submission" date="2023-01" db="EMBL/GenBank/DDBJ databases">
        <title>Draft genome sequence of Paraferrimonas sedimenticola strain NBRC 101628.</title>
        <authorList>
            <person name="Sun Q."/>
            <person name="Mori K."/>
        </authorList>
    </citation>
    <scope>NUCLEOTIDE SEQUENCE</scope>
    <source>
        <strain evidence="7">NBRC 101628</strain>
    </source>
</reference>
<keyword evidence="7" id="KW-0418">Kinase</keyword>
<organism evidence="7 8">
    <name type="scientific">Paraferrimonas sedimenticola</name>
    <dbReference type="NCBI Taxonomy" id="375674"/>
    <lineage>
        <taxon>Bacteria</taxon>
        <taxon>Pseudomonadati</taxon>
        <taxon>Pseudomonadota</taxon>
        <taxon>Gammaproteobacteria</taxon>
        <taxon>Alteromonadales</taxon>
        <taxon>Ferrimonadaceae</taxon>
        <taxon>Paraferrimonas</taxon>
    </lineage>
</organism>
<dbReference type="EMBL" id="BSNC01000003">
    <property type="protein sequence ID" value="GLP95480.1"/>
    <property type="molecule type" value="Genomic_DNA"/>
</dbReference>